<gene>
    <name evidence="2" type="ORF">CWC46_00010</name>
    <name evidence="3" type="ORF">Ser39006_000010</name>
</gene>
<evidence type="ECO:0000256" key="1">
    <source>
        <dbReference type="SAM" id="Phobius"/>
    </source>
</evidence>
<dbReference type="KEGG" id="sera:Ser39006_000010"/>
<organism evidence="3 4">
    <name type="scientific">Serratia sp. (strain ATCC 39006)</name>
    <name type="common">Prodigiosinella confusarubida</name>
    <dbReference type="NCBI Taxonomy" id="104623"/>
    <lineage>
        <taxon>Bacteria</taxon>
        <taxon>Pseudomonadati</taxon>
        <taxon>Pseudomonadota</taxon>
        <taxon>Gammaproteobacteria</taxon>
        <taxon>Enterobacterales</taxon>
        <taxon>Pectobacteriaceae</taxon>
        <taxon>Prodigiosinella</taxon>
    </lineage>
</organism>
<keyword evidence="1" id="KW-0812">Transmembrane</keyword>
<reference evidence="3" key="4">
    <citation type="submission" date="2017-11" db="EMBL/GenBank/DDBJ databases">
        <title>Complete genome sequence of Serratia sp. ATCC 39006.</title>
        <authorList>
            <person name="Hampton H.G."/>
            <person name="Jackson S.A."/>
            <person name="Jauregui R."/>
            <person name="Poulter G.T.M."/>
            <person name="Salmond G.P.C."/>
            <person name="Fineran P.C."/>
        </authorList>
    </citation>
    <scope>NUCLEOTIDE SEQUENCE</scope>
    <source>
        <strain evidence="3">ATCC 39006</strain>
    </source>
</reference>
<proteinExistence type="predicted"/>
<dbReference type="EMBL" id="CP025084">
    <property type="protein sequence ID" value="AUH02660.1"/>
    <property type="molecule type" value="Genomic_DNA"/>
</dbReference>
<reference evidence="3" key="2">
    <citation type="submission" date="2013-09" db="EMBL/GenBank/DDBJ databases">
        <authorList>
            <person name="Wang G."/>
            <person name="Yang Y."/>
            <person name="Su Y."/>
        </authorList>
    </citation>
    <scope>NUCLEOTIDE SEQUENCE</scope>
    <source>
        <strain evidence="3">ATCC 39006</strain>
    </source>
</reference>
<keyword evidence="1" id="KW-1133">Transmembrane helix</keyword>
<evidence type="ECO:0000313" key="4">
    <source>
        <dbReference type="Proteomes" id="UP000017700"/>
    </source>
</evidence>
<sequence length="64" mass="7538">MFNSVLGRFVTRITYLGKCIGISLLATFLQLEIYWVYRYYFDFYGFLFFSKGTGMEYPCASRGD</sequence>
<evidence type="ECO:0000313" key="2">
    <source>
        <dbReference type="EMBL" id="AUG98345.1"/>
    </source>
</evidence>
<protein>
    <submittedName>
        <fullName evidence="3">Uncharacterized protein</fullName>
    </submittedName>
</protein>
<accession>A0A2I5T1B8</accession>
<dbReference type="Proteomes" id="UP000017700">
    <property type="component" value="Chromosome"/>
</dbReference>
<evidence type="ECO:0000313" key="3">
    <source>
        <dbReference type="EMBL" id="AUH02660.1"/>
    </source>
</evidence>
<dbReference type="KEGG" id="serq:CWC46_00010"/>
<reference evidence="3 4" key="1">
    <citation type="journal article" date="2013" name="Genome Announc.">
        <title>Draft genome sequence of Serratia sp. strain ATCC 39006, a model bacterium for analysis of the biosynthesis and regulation of prodigiosin, a carbapenem, and gas vesicles.</title>
        <authorList>
            <person name="Fineran P.C."/>
            <person name="Iglesias Cans M.C."/>
            <person name="Ramsay J.P."/>
            <person name="Wilf N.M."/>
            <person name="Cossyleon D."/>
            <person name="McNeil M.B."/>
            <person name="Williamson N.R."/>
            <person name="Monson R.E."/>
            <person name="Becher S.A."/>
            <person name="Stanton J.A."/>
            <person name="Brugger K."/>
            <person name="Brown S.D."/>
            <person name="Salmond G.P."/>
        </authorList>
    </citation>
    <scope>NUCLEOTIDE SEQUENCE [LARGE SCALE GENOMIC DNA]</scope>
    <source>
        <strain evidence="3">ATCC 39006</strain>
        <strain evidence="4">ATCC 39006 / SC 11482</strain>
    </source>
</reference>
<name>A0A2I5T1B8_SERS3</name>
<dbReference type="AlphaFoldDB" id="A0A2I5T1B8"/>
<dbReference type="Proteomes" id="UP000233778">
    <property type="component" value="Chromosome"/>
</dbReference>
<evidence type="ECO:0000313" key="5">
    <source>
        <dbReference type="Proteomes" id="UP000233778"/>
    </source>
</evidence>
<keyword evidence="4" id="KW-1185">Reference proteome</keyword>
<dbReference type="EMBL" id="CP025085">
    <property type="protein sequence ID" value="AUG98345.1"/>
    <property type="molecule type" value="Genomic_DNA"/>
</dbReference>
<feature type="transmembrane region" description="Helical" evidence="1">
    <location>
        <begin position="15"/>
        <end position="37"/>
    </location>
</feature>
<reference evidence="2 5" key="3">
    <citation type="submission" date="2017-11" db="EMBL/GenBank/DDBJ databases">
        <title>Complete genome sequence of Serratia sp. ATCC 39006 LacA.</title>
        <authorList>
            <person name="Hampton H.G."/>
            <person name="Jackson S.A."/>
            <person name="Jauregui R."/>
            <person name="Poulter G.T.M."/>
            <person name="Salmond G.P.C."/>
            <person name="Fineran P.C."/>
        </authorList>
    </citation>
    <scope>NUCLEOTIDE SEQUENCE [LARGE SCALE GENOMIC DNA]</scope>
    <source>
        <strain evidence="2 5">ATCC 39006</strain>
    </source>
</reference>
<keyword evidence="1" id="KW-0472">Membrane</keyword>